<dbReference type="EMBL" id="JFFI01001813">
    <property type="protein sequence ID" value="KXH53901.1"/>
    <property type="molecule type" value="Genomic_DNA"/>
</dbReference>
<feature type="compositionally biased region" description="Low complexity" evidence="1">
    <location>
        <begin position="165"/>
        <end position="178"/>
    </location>
</feature>
<dbReference type="AlphaFoldDB" id="A0A135U0H4"/>
<name>A0A135U0H4_9PEZI</name>
<accession>A0A135U0H4</accession>
<sequence length="186" mass="18944">MEDWLEDTVLDALEQVAAGTNQTMVDVLVAVQGVIDNYDYGDSLDTNPAVADIGSYARGLNQLSANNLANLPAPTATGLTGHNANTPNINEVVSHGVPMPQVVAATLGSCYPQQLHGNEHPASGTGANNPAAASFNSQLIESQEAQVNGELAQVHQVQIGSAIAQASGGTAGGSAPSDSDTEVPQT</sequence>
<reference evidence="2 3" key="1">
    <citation type="submission" date="2014-02" db="EMBL/GenBank/DDBJ databases">
        <title>The genome sequence of Colletotrichum salicis CBS 607.94.</title>
        <authorList>
            <person name="Baroncelli R."/>
            <person name="Thon M.R."/>
        </authorList>
    </citation>
    <scope>NUCLEOTIDE SEQUENCE [LARGE SCALE GENOMIC DNA]</scope>
    <source>
        <strain evidence="2 3">CBS 607.94</strain>
    </source>
</reference>
<proteinExistence type="predicted"/>
<comment type="caution">
    <text evidence="2">The sequence shown here is derived from an EMBL/GenBank/DDBJ whole genome shotgun (WGS) entry which is preliminary data.</text>
</comment>
<feature type="region of interest" description="Disordered" evidence="1">
    <location>
        <begin position="165"/>
        <end position="186"/>
    </location>
</feature>
<evidence type="ECO:0000313" key="3">
    <source>
        <dbReference type="Proteomes" id="UP000070121"/>
    </source>
</evidence>
<evidence type="ECO:0000313" key="2">
    <source>
        <dbReference type="EMBL" id="KXH53901.1"/>
    </source>
</evidence>
<protein>
    <submittedName>
        <fullName evidence="2">Uncharacterized protein</fullName>
    </submittedName>
</protein>
<organism evidence="2 3">
    <name type="scientific">Colletotrichum salicis</name>
    <dbReference type="NCBI Taxonomy" id="1209931"/>
    <lineage>
        <taxon>Eukaryota</taxon>
        <taxon>Fungi</taxon>
        <taxon>Dikarya</taxon>
        <taxon>Ascomycota</taxon>
        <taxon>Pezizomycotina</taxon>
        <taxon>Sordariomycetes</taxon>
        <taxon>Hypocreomycetidae</taxon>
        <taxon>Glomerellales</taxon>
        <taxon>Glomerellaceae</taxon>
        <taxon>Colletotrichum</taxon>
        <taxon>Colletotrichum acutatum species complex</taxon>
    </lineage>
</organism>
<evidence type="ECO:0000256" key="1">
    <source>
        <dbReference type="SAM" id="MobiDB-lite"/>
    </source>
</evidence>
<dbReference type="Proteomes" id="UP000070121">
    <property type="component" value="Unassembled WGS sequence"/>
</dbReference>
<keyword evidence="3" id="KW-1185">Reference proteome</keyword>
<gene>
    <name evidence="2" type="ORF">CSAL01_05937</name>
</gene>